<feature type="transmembrane region" description="Helical" evidence="4">
    <location>
        <begin position="170"/>
        <end position="190"/>
    </location>
</feature>
<dbReference type="AlphaFoldDB" id="A0A4R6WXE6"/>
<name>A0A4R6WXE6_9PROT</name>
<feature type="transmembrane region" description="Helical" evidence="4">
    <location>
        <begin position="251"/>
        <end position="272"/>
    </location>
</feature>
<protein>
    <submittedName>
        <fullName evidence="5">Putative MFS family arabinose efflux permease</fullName>
    </submittedName>
</protein>
<feature type="transmembrane region" description="Helical" evidence="4">
    <location>
        <begin position="50"/>
        <end position="72"/>
    </location>
</feature>
<dbReference type="RefSeq" id="WP_208109718.1">
    <property type="nucleotide sequence ID" value="NZ_SNYW01000006.1"/>
</dbReference>
<reference evidence="5 6" key="1">
    <citation type="submission" date="2019-03" db="EMBL/GenBank/DDBJ databases">
        <title>Genomic Encyclopedia of Type Strains, Phase III (KMG-III): the genomes of soil and plant-associated and newly described type strains.</title>
        <authorList>
            <person name="Whitman W."/>
        </authorList>
    </citation>
    <scope>NUCLEOTIDE SEQUENCE [LARGE SCALE GENOMIC DNA]</scope>
    <source>
        <strain evidence="5 6">CGMCC 1.7660</strain>
    </source>
</reference>
<dbReference type="InterPro" id="IPR050327">
    <property type="entry name" value="Proton-linked_MCT"/>
</dbReference>
<keyword evidence="3 4" id="KW-0472">Membrane</keyword>
<proteinExistence type="predicted"/>
<dbReference type="PANTHER" id="PTHR11360">
    <property type="entry name" value="MONOCARBOXYLATE TRANSPORTER"/>
    <property type="match status" value="1"/>
</dbReference>
<dbReference type="GO" id="GO:0022857">
    <property type="term" value="F:transmembrane transporter activity"/>
    <property type="evidence" value="ECO:0007669"/>
    <property type="project" value="InterPro"/>
</dbReference>
<dbReference type="InterPro" id="IPR036259">
    <property type="entry name" value="MFS_trans_sf"/>
</dbReference>
<dbReference type="InterPro" id="IPR011701">
    <property type="entry name" value="MFS"/>
</dbReference>
<dbReference type="PANTHER" id="PTHR11360:SF308">
    <property type="entry name" value="BLL3089 PROTEIN"/>
    <property type="match status" value="1"/>
</dbReference>
<dbReference type="SUPFAM" id="SSF103473">
    <property type="entry name" value="MFS general substrate transporter"/>
    <property type="match status" value="1"/>
</dbReference>
<feature type="transmembrane region" description="Helical" evidence="4">
    <location>
        <begin position="220"/>
        <end position="245"/>
    </location>
</feature>
<comment type="caution">
    <text evidence="5">The sequence shown here is derived from an EMBL/GenBank/DDBJ whole genome shotgun (WGS) entry which is preliminary data.</text>
</comment>
<accession>A0A4R6WXE6</accession>
<dbReference type="Pfam" id="PF07690">
    <property type="entry name" value="MFS_1"/>
    <property type="match status" value="1"/>
</dbReference>
<keyword evidence="2 4" id="KW-1133">Transmembrane helix</keyword>
<feature type="transmembrane region" description="Helical" evidence="4">
    <location>
        <begin position="145"/>
        <end position="164"/>
    </location>
</feature>
<dbReference type="Gene3D" id="1.20.1250.20">
    <property type="entry name" value="MFS general substrate transporter like domains"/>
    <property type="match status" value="1"/>
</dbReference>
<evidence type="ECO:0000256" key="1">
    <source>
        <dbReference type="ARBA" id="ARBA00022692"/>
    </source>
</evidence>
<feature type="transmembrane region" description="Helical" evidence="4">
    <location>
        <begin position="284"/>
        <end position="305"/>
    </location>
</feature>
<evidence type="ECO:0000256" key="2">
    <source>
        <dbReference type="ARBA" id="ARBA00022989"/>
    </source>
</evidence>
<sequence length="402" mass="41724">MTSTGARAWHPTSPWRVVPALGIAQILAWGSSYYLPAVLAQPIALDTGWALSWVVGGLSLGLLVAGLASPLVGRRIRRHGGRPILAMSSLLLSGGLAGLALAPNLPAFIAAWVVMGLGMGAGLYDPAFSTLGHLYGHGARQHITTLTLFGGFASTACWPLSALLVSELGWRGACFSYAVLHLLVCLPLYWKGLPTAPAEPVPDPVAPESRPGITPATGRLFILLAATLMIGAVLSTLMSVHLLTILQARDISLAAAVALGALVGPSQVSARFIEMLVGRYHHPIWTKIASVSFVALGLGLLWFEIPLIACAMIFYGAGIGLESIARATLPLTLFGPDDYAPIMGRLARPSLIAQAAAPALGALLIQFMGPVGGLGIVVLLACGNVVLVGFLYAACQKARSAG</sequence>
<dbReference type="Proteomes" id="UP000295783">
    <property type="component" value="Unassembled WGS sequence"/>
</dbReference>
<evidence type="ECO:0000313" key="5">
    <source>
        <dbReference type="EMBL" id="TDQ84093.1"/>
    </source>
</evidence>
<dbReference type="EMBL" id="SNYW01000006">
    <property type="protein sequence ID" value="TDQ84093.1"/>
    <property type="molecule type" value="Genomic_DNA"/>
</dbReference>
<keyword evidence="6" id="KW-1185">Reference proteome</keyword>
<evidence type="ECO:0000313" key="6">
    <source>
        <dbReference type="Proteomes" id="UP000295783"/>
    </source>
</evidence>
<feature type="transmembrane region" description="Helical" evidence="4">
    <location>
        <begin position="311"/>
        <end position="334"/>
    </location>
</feature>
<gene>
    <name evidence="5" type="ORF">A8950_0640</name>
</gene>
<evidence type="ECO:0000256" key="4">
    <source>
        <dbReference type="SAM" id="Phobius"/>
    </source>
</evidence>
<feature type="transmembrane region" description="Helical" evidence="4">
    <location>
        <begin position="374"/>
        <end position="395"/>
    </location>
</feature>
<organism evidence="5 6">
    <name type="scientific">Dongia mobilis</name>
    <dbReference type="NCBI Taxonomy" id="578943"/>
    <lineage>
        <taxon>Bacteria</taxon>
        <taxon>Pseudomonadati</taxon>
        <taxon>Pseudomonadota</taxon>
        <taxon>Alphaproteobacteria</taxon>
        <taxon>Rhodospirillales</taxon>
        <taxon>Dongiaceae</taxon>
        <taxon>Dongia</taxon>
    </lineage>
</organism>
<keyword evidence="1 4" id="KW-0812">Transmembrane</keyword>
<evidence type="ECO:0000256" key="3">
    <source>
        <dbReference type="ARBA" id="ARBA00023136"/>
    </source>
</evidence>